<protein>
    <submittedName>
        <fullName evidence="1">Uncharacterized protein</fullName>
    </submittedName>
</protein>
<dbReference type="EMBL" id="JAWWNJ010000060">
    <property type="protein sequence ID" value="KAK7013267.1"/>
    <property type="molecule type" value="Genomic_DNA"/>
</dbReference>
<evidence type="ECO:0000313" key="2">
    <source>
        <dbReference type="Proteomes" id="UP001362999"/>
    </source>
</evidence>
<organism evidence="1 2">
    <name type="scientific">Favolaschia claudopus</name>
    <dbReference type="NCBI Taxonomy" id="2862362"/>
    <lineage>
        <taxon>Eukaryota</taxon>
        <taxon>Fungi</taxon>
        <taxon>Dikarya</taxon>
        <taxon>Basidiomycota</taxon>
        <taxon>Agaricomycotina</taxon>
        <taxon>Agaricomycetes</taxon>
        <taxon>Agaricomycetidae</taxon>
        <taxon>Agaricales</taxon>
        <taxon>Marasmiineae</taxon>
        <taxon>Mycenaceae</taxon>
        <taxon>Favolaschia</taxon>
    </lineage>
</organism>
<keyword evidence="2" id="KW-1185">Reference proteome</keyword>
<gene>
    <name evidence="1" type="ORF">R3P38DRAFT_3207323</name>
</gene>
<comment type="caution">
    <text evidence="1">The sequence shown here is derived from an EMBL/GenBank/DDBJ whole genome shotgun (WGS) entry which is preliminary data.</text>
</comment>
<proteinExistence type="predicted"/>
<name>A0AAW0AJB9_9AGAR</name>
<evidence type="ECO:0000313" key="1">
    <source>
        <dbReference type="EMBL" id="KAK7013267.1"/>
    </source>
</evidence>
<sequence length="299" mass="32224">MVRLDSLDPRFSSQLPLVGDTLFGIDARGASDVEDIQVVMIKPWLGDLCTHTGVVTVSIGHACLSGLARLLCISASTPPPIQAKDIGGCDTMQRSLPLHPNVSILLTPNAPTMTCTPRPRVLSFGVNSDGRLSLTVLQFRDGNVFPLRTLILITVKGESQVDLLFLRFPPAVSFSPIHTFAPASATNRTIYASTQNHDCLPPVVSFVPLIAATRPSDPMRTLRRRAPDIDGIRLSLSLSAPPFRCCQHRTARRACLMLGRRGRRLAVGRGRGYGHVNGIGSESLDGMGWACIGVWGGGR</sequence>
<dbReference type="AlphaFoldDB" id="A0AAW0AJB9"/>
<reference evidence="1 2" key="1">
    <citation type="journal article" date="2024" name="J Genomics">
        <title>Draft genome sequencing and assembly of Favolaschia claudopus CIRM-BRFM 2984 isolated from oak limbs.</title>
        <authorList>
            <person name="Navarro D."/>
            <person name="Drula E."/>
            <person name="Chaduli D."/>
            <person name="Cazenave R."/>
            <person name="Ahrendt S."/>
            <person name="Wang J."/>
            <person name="Lipzen A."/>
            <person name="Daum C."/>
            <person name="Barry K."/>
            <person name="Grigoriev I.V."/>
            <person name="Favel A."/>
            <person name="Rosso M.N."/>
            <person name="Martin F."/>
        </authorList>
    </citation>
    <scope>NUCLEOTIDE SEQUENCE [LARGE SCALE GENOMIC DNA]</scope>
    <source>
        <strain evidence="1 2">CIRM-BRFM 2984</strain>
    </source>
</reference>
<dbReference type="Proteomes" id="UP001362999">
    <property type="component" value="Unassembled WGS sequence"/>
</dbReference>
<accession>A0AAW0AJB9</accession>